<evidence type="ECO:0000256" key="7">
    <source>
        <dbReference type="ARBA" id="ARBA00022729"/>
    </source>
</evidence>
<evidence type="ECO:0000256" key="8">
    <source>
        <dbReference type="ARBA" id="ARBA00022734"/>
    </source>
</evidence>
<dbReference type="InterPro" id="IPR001480">
    <property type="entry name" value="Bulb-type_lectin_dom"/>
</dbReference>
<dbReference type="PROSITE" id="PS50011">
    <property type="entry name" value="PROTEIN_KINASE_DOM"/>
    <property type="match status" value="1"/>
</dbReference>
<evidence type="ECO:0000256" key="1">
    <source>
        <dbReference type="ARBA" id="ARBA00004251"/>
    </source>
</evidence>
<dbReference type="Gramene" id="rna-gnl|WGS:NBSK|LSAT_3X41120_mrna">
    <property type="protein sequence ID" value="cds-PLY71559.1"/>
    <property type="gene ID" value="gene-LSAT_3X41120"/>
</dbReference>
<sequence length="821" mass="91418">MCFTKSNSLVRILVLLCFSRTINLSSGANTISASQSLSGDQTIVSKDEVFELGFFKAGNSSKYYIGIWYIKVSSNPPTIAWVANRETSISDRFRSELKIIDGNLVLLNESKFQIWSTNVSTTTTLKSAIAVLLDDGNLVLRDSGSNSVEPAVWQSFDHPTHTWLPGAKLAYDNRTKKSQLLTSWRSKEDPGVGLFSLELDPITTEYISKWNGSQRYWTSGAWNGKIFELVPEMRLNYIYNFSYQKNENESYFTYSVYNPFIISRFIMDVSGQVQQLTWLEATKEWNLFWSQPRTQCEVYALCGAFGSCSQSGLPFCSCLTGFKPRSESDWYQSDFSGGCVRKTDLQCGRNVEKLDFLTIKVKSLPPNQSVAVGSAGECHTTCLNSCSCNAYSFVDNQCLVWDGDLLNLSEDNDNDSGKTIFVKVASKDLPLSSKDPLHHKKSNWVTVCAVVGFGGVVVFVLGVILVLIYRKKRISLSVGKTRMVEGSLVSFVYKDLQIATKNFSDKLGGGGFGSVFKGVLHDSSIVAVKKLESISQGEKQFRSEVSTIGTIQHVNLVRLRGFCAQGNNKLLVYDYMANSSLDTHLFHGKQVLNWETRYQIALGIARGLVYLHEKCRDCIIHCDIKPENILLDAEFCPKIADFGLAKLVGRDFSRVLTTIRGTRGYLAPEWLSGVAVTAKADVFSYGMMLFELVNGKRNAEQSEDSRSPFFPCLVSNVLKMGGDILSLVDSRLNREASVEEVSKICKVACWCIQDEEDSRPSMSLVEQILEGVMDVNMPPIPRSVTLFVDNTERVVFFTESPSKGSSEVYISCSPQSKSTSS</sequence>
<dbReference type="Pfam" id="PF01453">
    <property type="entry name" value="B_lectin"/>
    <property type="match status" value="1"/>
</dbReference>
<dbReference type="InterPro" id="IPR000858">
    <property type="entry name" value="S_locus_glycoprot_dom"/>
</dbReference>
<keyword evidence="15" id="KW-0675">Receptor</keyword>
<comment type="catalytic activity">
    <reaction evidence="18 19">
        <text>L-seryl-[protein] + ATP = O-phospho-L-seryl-[protein] + ADP + H(+)</text>
        <dbReference type="Rhea" id="RHEA:17989"/>
        <dbReference type="Rhea" id="RHEA-COMP:9863"/>
        <dbReference type="Rhea" id="RHEA-COMP:11604"/>
        <dbReference type="ChEBI" id="CHEBI:15378"/>
        <dbReference type="ChEBI" id="CHEBI:29999"/>
        <dbReference type="ChEBI" id="CHEBI:30616"/>
        <dbReference type="ChEBI" id="CHEBI:83421"/>
        <dbReference type="ChEBI" id="CHEBI:456216"/>
        <dbReference type="EC" id="2.7.11.1"/>
    </reaction>
</comment>
<keyword evidence="16" id="KW-0325">Glycoprotein</keyword>
<dbReference type="InterPro" id="IPR008271">
    <property type="entry name" value="Ser/Thr_kinase_AS"/>
</dbReference>
<feature type="domain" description="Bulb-type lectin" evidence="24">
    <location>
        <begin position="28"/>
        <end position="153"/>
    </location>
</feature>
<proteinExistence type="inferred from homology"/>
<dbReference type="SMART" id="SM00108">
    <property type="entry name" value="B_lectin"/>
    <property type="match status" value="1"/>
</dbReference>
<evidence type="ECO:0000256" key="20">
    <source>
        <dbReference type="PROSITE-ProRule" id="PRU10141"/>
    </source>
</evidence>
<evidence type="ECO:0000256" key="3">
    <source>
        <dbReference type="ARBA" id="ARBA00022527"/>
    </source>
</evidence>
<dbReference type="Gene3D" id="2.90.10.10">
    <property type="entry name" value="Bulb-type lectin domain"/>
    <property type="match status" value="1"/>
</dbReference>
<dbReference type="GO" id="GO:0048544">
    <property type="term" value="P:recognition of pollen"/>
    <property type="evidence" value="ECO:0007669"/>
    <property type="project" value="InterPro"/>
</dbReference>
<evidence type="ECO:0000256" key="4">
    <source>
        <dbReference type="ARBA" id="ARBA00022553"/>
    </source>
</evidence>
<evidence type="ECO:0000256" key="22">
    <source>
        <dbReference type="SAM" id="SignalP"/>
    </source>
</evidence>
<evidence type="ECO:0000256" key="10">
    <source>
        <dbReference type="ARBA" id="ARBA00022777"/>
    </source>
</evidence>
<gene>
    <name evidence="26" type="ORF">LSAT_V11C300118170</name>
</gene>
<evidence type="ECO:0000256" key="14">
    <source>
        <dbReference type="ARBA" id="ARBA00023157"/>
    </source>
</evidence>
<dbReference type="FunFam" id="3.30.200.20:FF:000370">
    <property type="entry name" value="Receptor-like protein kinase 4"/>
    <property type="match status" value="1"/>
</dbReference>
<keyword evidence="7 22" id="KW-0732">Signal</keyword>
<dbReference type="EC" id="2.7.11.1" evidence="19"/>
<feature type="signal peptide" evidence="22">
    <location>
        <begin position="1"/>
        <end position="27"/>
    </location>
</feature>
<dbReference type="AlphaFoldDB" id="A0A9R1W8V9"/>
<keyword evidence="6 21" id="KW-0812">Transmembrane</keyword>
<evidence type="ECO:0000256" key="15">
    <source>
        <dbReference type="ARBA" id="ARBA00023170"/>
    </source>
</evidence>
<dbReference type="PIRSF" id="PIRSF000641">
    <property type="entry name" value="SRK"/>
    <property type="match status" value="1"/>
</dbReference>
<feature type="chain" id="PRO_5040253055" description="Receptor-like serine/threonine-protein kinase" evidence="22">
    <location>
        <begin position="28"/>
        <end position="821"/>
    </location>
</feature>
<keyword evidence="14" id="KW-1015">Disulfide bond</keyword>
<comment type="subcellular location">
    <subcellularLocation>
        <location evidence="1">Cell membrane</location>
        <topology evidence="1">Single-pass type I membrane protein</topology>
    </subcellularLocation>
</comment>
<dbReference type="InterPro" id="IPR011009">
    <property type="entry name" value="Kinase-like_dom_sf"/>
</dbReference>
<evidence type="ECO:0000256" key="12">
    <source>
        <dbReference type="ARBA" id="ARBA00022989"/>
    </source>
</evidence>
<dbReference type="CDD" id="cd00028">
    <property type="entry name" value="B_lectin"/>
    <property type="match status" value="1"/>
</dbReference>
<keyword evidence="8" id="KW-0430">Lectin</keyword>
<protein>
    <recommendedName>
        <fullName evidence="19">Receptor-like serine/threonine-protein kinase</fullName>
        <ecNumber evidence="19">2.7.11.1</ecNumber>
    </recommendedName>
</protein>
<dbReference type="GO" id="GO:0005886">
    <property type="term" value="C:plasma membrane"/>
    <property type="evidence" value="ECO:0007669"/>
    <property type="project" value="UniProtKB-SubCell"/>
</dbReference>
<dbReference type="PROSITE" id="PS50927">
    <property type="entry name" value="BULB_LECTIN"/>
    <property type="match status" value="1"/>
</dbReference>
<dbReference type="PROSITE" id="PS50948">
    <property type="entry name" value="PAN"/>
    <property type="match status" value="1"/>
</dbReference>
<dbReference type="InterPro" id="IPR036426">
    <property type="entry name" value="Bulb-type_lectin_dom_sf"/>
</dbReference>
<comment type="catalytic activity">
    <reaction evidence="17 19">
        <text>L-threonyl-[protein] + ATP = O-phospho-L-threonyl-[protein] + ADP + H(+)</text>
        <dbReference type="Rhea" id="RHEA:46608"/>
        <dbReference type="Rhea" id="RHEA-COMP:11060"/>
        <dbReference type="Rhea" id="RHEA-COMP:11605"/>
        <dbReference type="ChEBI" id="CHEBI:15378"/>
        <dbReference type="ChEBI" id="CHEBI:30013"/>
        <dbReference type="ChEBI" id="CHEBI:30616"/>
        <dbReference type="ChEBI" id="CHEBI:61977"/>
        <dbReference type="ChEBI" id="CHEBI:456216"/>
        <dbReference type="EC" id="2.7.11.1"/>
    </reaction>
</comment>
<dbReference type="PROSITE" id="PS00108">
    <property type="entry name" value="PROTEIN_KINASE_ST"/>
    <property type="match status" value="1"/>
</dbReference>
<name>A0A9R1W8V9_LACSA</name>
<evidence type="ECO:0000256" key="18">
    <source>
        <dbReference type="ARBA" id="ARBA00048679"/>
    </source>
</evidence>
<dbReference type="SUPFAM" id="SSF51110">
    <property type="entry name" value="alpha-D-mannose-specific plant lectins"/>
    <property type="match status" value="1"/>
</dbReference>
<dbReference type="Pfam" id="PF08276">
    <property type="entry name" value="PAN_2"/>
    <property type="match status" value="1"/>
</dbReference>
<evidence type="ECO:0000256" key="17">
    <source>
        <dbReference type="ARBA" id="ARBA00047899"/>
    </source>
</evidence>
<evidence type="ECO:0000259" key="23">
    <source>
        <dbReference type="PROSITE" id="PS50011"/>
    </source>
</evidence>
<evidence type="ECO:0000259" key="24">
    <source>
        <dbReference type="PROSITE" id="PS50927"/>
    </source>
</evidence>
<evidence type="ECO:0000256" key="6">
    <source>
        <dbReference type="ARBA" id="ARBA00022692"/>
    </source>
</evidence>
<dbReference type="Proteomes" id="UP000235145">
    <property type="component" value="Unassembled WGS sequence"/>
</dbReference>
<feature type="domain" description="Apple" evidence="25">
    <location>
        <begin position="347"/>
        <end position="425"/>
    </location>
</feature>
<evidence type="ECO:0000259" key="25">
    <source>
        <dbReference type="PROSITE" id="PS50948"/>
    </source>
</evidence>
<dbReference type="CDD" id="cd01098">
    <property type="entry name" value="PAN_AP_plant"/>
    <property type="match status" value="1"/>
</dbReference>
<evidence type="ECO:0000256" key="19">
    <source>
        <dbReference type="PIRNR" id="PIRNR000641"/>
    </source>
</evidence>
<dbReference type="PROSITE" id="PS00107">
    <property type="entry name" value="PROTEIN_KINASE_ATP"/>
    <property type="match status" value="1"/>
</dbReference>
<keyword evidence="13 21" id="KW-0472">Membrane</keyword>
<evidence type="ECO:0000256" key="13">
    <source>
        <dbReference type="ARBA" id="ARBA00023136"/>
    </source>
</evidence>
<dbReference type="GO" id="GO:0030246">
    <property type="term" value="F:carbohydrate binding"/>
    <property type="evidence" value="ECO:0007669"/>
    <property type="project" value="UniProtKB-KW"/>
</dbReference>
<keyword evidence="3 19" id="KW-0723">Serine/threonine-protein kinase</keyword>
<dbReference type="InterPro" id="IPR000719">
    <property type="entry name" value="Prot_kinase_dom"/>
</dbReference>
<evidence type="ECO:0000256" key="11">
    <source>
        <dbReference type="ARBA" id="ARBA00022840"/>
    </source>
</evidence>
<keyword evidence="4" id="KW-0597">Phosphoprotein</keyword>
<feature type="transmembrane region" description="Helical" evidence="21">
    <location>
        <begin position="444"/>
        <end position="469"/>
    </location>
</feature>
<dbReference type="GO" id="GO:0005524">
    <property type="term" value="F:ATP binding"/>
    <property type="evidence" value="ECO:0007669"/>
    <property type="project" value="UniProtKB-UniRule"/>
</dbReference>
<evidence type="ECO:0000256" key="5">
    <source>
        <dbReference type="ARBA" id="ARBA00022679"/>
    </source>
</evidence>
<feature type="binding site" evidence="20">
    <location>
        <position position="530"/>
    </location>
    <ligand>
        <name>ATP</name>
        <dbReference type="ChEBI" id="CHEBI:30616"/>
    </ligand>
</feature>
<dbReference type="GO" id="GO:0004674">
    <property type="term" value="F:protein serine/threonine kinase activity"/>
    <property type="evidence" value="ECO:0007669"/>
    <property type="project" value="UniProtKB-KW"/>
</dbReference>
<dbReference type="Pfam" id="PF00954">
    <property type="entry name" value="S_locus_glycop"/>
    <property type="match status" value="1"/>
</dbReference>
<evidence type="ECO:0000256" key="9">
    <source>
        <dbReference type="ARBA" id="ARBA00022741"/>
    </source>
</evidence>
<keyword evidence="12 21" id="KW-1133">Transmembrane helix</keyword>
<dbReference type="PANTHER" id="PTHR47974:SF19">
    <property type="entry name" value="RECEPTOR-LIKE SERINE_THREONINE-PROTEIN KINASE"/>
    <property type="match status" value="1"/>
</dbReference>
<organism evidence="26 27">
    <name type="scientific">Lactuca sativa</name>
    <name type="common">Garden lettuce</name>
    <dbReference type="NCBI Taxonomy" id="4236"/>
    <lineage>
        <taxon>Eukaryota</taxon>
        <taxon>Viridiplantae</taxon>
        <taxon>Streptophyta</taxon>
        <taxon>Embryophyta</taxon>
        <taxon>Tracheophyta</taxon>
        <taxon>Spermatophyta</taxon>
        <taxon>Magnoliopsida</taxon>
        <taxon>eudicotyledons</taxon>
        <taxon>Gunneridae</taxon>
        <taxon>Pentapetalae</taxon>
        <taxon>asterids</taxon>
        <taxon>campanulids</taxon>
        <taxon>Asterales</taxon>
        <taxon>Asteraceae</taxon>
        <taxon>Cichorioideae</taxon>
        <taxon>Cichorieae</taxon>
        <taxon>Lactucinae</taxon>
        <taxon>Lactuca</taxon>
    </lineage>
</organism>
<keyword evidence="27" id="KW-1185">Reference proteome</keyword>
<dbReference type="Gene3D" id="1.10.510.10">
    <property type="entry name" value="Transferase(Phosphotransferase) domain 1"/>
    <property type="match status" value="1"/>
</dbReference>
<keyword evidence="2" id="KW-1003">Cell membrane</keyword>
<dbReference type="EMBL" id="NBSK02000003">
    <property type="protein sequence ID" value="KAJ0219314.1"/>
    <property type="molecule type" value="Genomic_DNA"/>
</dbReference>
<feature type="domain" description="Protein kinase" evidence="23">
    <location>
        <begin position="501"/>
        <end position="769"/>
    </location>
</feature>
<evidence type="ECO:0000313" key="27">
    <source>
        <dbReference type="Proteomes" id="UP000235145"/>
    </source>
</evidence>
<evidence type="ECO:0000256" key="16">
    <source>
        <dbReference type="ARBA" id="ARBA00023180"/>
    </source>
</evidence>
<dbReference type="Pfam" id="PF00069">
    <property type="entry name" value="Pkinase"/>
    <property type="match status" value="1"/>
</dbReference>
<evidence type="ECO:0000313" key="26">
    <source>
        <dbReference type="EMBL" id="KAJ0219314.1"/>
    </source>
</evidence>
<dbReference type="InterPro" id="IPR017441">
    <property type="entry name" value="Protein_kinase_ATP_BS"/>
</dbReference>
<keyword evidence="11 19" id="KW-0067">ATP-binding</keyword>
<dbReference type="SUPFAM" id="SSF56112">
    <property type="entry name" value="Protein kinase-like (PK-like)"/>
    <property type="match status" value="1"/>
</dbReference>
<accession>A0A9R1W8V9</accession>
<dbReference type="Gene3D" id="3.30.200.20">
    <property type="entry name" value="Phosphorylase Kinase, domain 1"/>
    <property type="match status" value="1"/>
</dbReference>
<keyword evidence="10 19" id="KW-0418">Kinase</keyword>
<keyword evidence="5 19" id="KW-0808">Transferase</keyword>
<comment type="similarity">
    <text evidence="19">Belongs to the protein kinase superfamily. Ser/Thr protein kinase family.</text>
</comment>
<dbReference type="InterPro" id="IPR024171">
    <property type="entry name" value="SRK-like_kinase"/>
</dbReference>
<dbReference type="SMART" id="SM00220">
    <property type="entry name" value="S_TKc"/>
    <property type="match status" value="1"/>
</dbReference>
<dbReference type="PANTHER" id="PTHR47974">
    <property type="entry name" value="OS07G0415500 PROTEIN"/>
    <property type="match status" value="1"/>
</dbReference>
<dbReference type="OrthoDB" id="643280at2759"/>
<evidence type="ECO:0000256" key="21">
    <source>
        <dbReference type="SAM" id="Phobius"/>
    </source>
</evidence>
<keyword evidence="9 19" id="KW-0547">Nucleotide-binding</keyword>
<dbReference type="SMART" id="SM00473">
    <property type="entry name" value="PAN_AP"/>
    <property type="match status" value="1"/>
</dbReference>
<dbReference type="FunFam" id="1.10.510.10:FF:000227">
    <property type="entry name" value="Serine/threonine-protein kinase"/>
    <property type="match status" value="1"/>
</dbReference>
<reference evidence="26 27" key="1">
    <citation type="journal article" date="2017" name="Nat. Commun.">
        <title>Genome assembly with in vitro proximity ligation data and whole-genome triplication in lettuce.</title>
        <authorList>
            <person name="Reyes-Chin-Wo S."/>
            <person name="Wang Z."/>
            <person name="Yang X."/>
            <person name="Kozik A."/>
            <person name="Arikit S."/>
            <person name="Song C."/>
            <person name="Xia L."/>
            <person name="Froenicke L."/>
            <person name="Lavelle D.O."/>
            <person name="Truco M.J."/>
            <person name="Xia R."/>
            <person name="Zhu S."/>
            <person name="Xu C."/>
            <person name="Xu H."/>
            <person name="Xu X."/>
            <person name="Cox K."/>
            <person name="Korf I."/>
            <person name="Meyers B.C."/>
            <person name="Michelmore R.W."/>
        </authorList>
    </citation>
    <scope>NUCLEOTIDE SEQUENCE [LARGE SCALE GENOMIC DNA]</scope>
    <source>
        <strain evidence="27">cv. Salinas</strain>
        <tissue evidence="26">Seedlings</tissue>
    </source>
</reference>
<dbReference type="InterPro" id="IPR003609">
    <property type="entry name" value="Pan_app"/>
</dbReference>
<evidence type="ECO:0000256" key="2">
    <source>
        <dbReference type="ARBA" id="ARBA00022475"/>
    </source>
</evidence>
<comment type="caution">
    <text evidence="26">The sequence shown here is derived from an EMBL/GenBank/DDBJ whole genome shotgun (WGS) entry which is preliminary data.</text>
</comment>
<dbReference type="CDD" id="cd14066">
    <property type="entry name" value="STKc_IRAK"/>
    <property type="match status" value="1"/>
</dbReference>